<dbReference type="Proteomes" id="UP001595607">
    <property type="component" value="Unassembled WGS sequence"/>
</dbReference>
<organism evidence="1 2">
    <name type="scientific">Parvularcula lutaonensis</name>
    <dbReference type="NCBI Taxonomy" id="491923"/>
    <lineage>
        <taxon>Bacteria</taxon>
        <taxon>Pseudomonadati</taxon>
        <taxon>Pseudomonadota</taxon>
        <taxon>Alphaproteobacteria</taxon>
        <taxon>Parvularculales</taxon>
        <taxon>Parvularculaceae</taxon>
        <taxon>Parvularcula</taxon>
    </lineage>
</organism>
<name>A0ABV7ME89_9PROT</name>
<dbReference type="PANTHER" id="PTHR43975:SF2">
    <property type="entry name" value="EG:BACR7A4.14 PROTEIN-RELATED"/>
    <property type="match status" value="1"/>
</dbReference>
<sequence length="268" mass="28183">MASRTIIITGAATSLGRSVALRFSKSSDKLLLTDEDREQGEAVKEEVIAKGGQATFIAADLHEALDVHNVMAEALDTYDRVDVLAHTSNYFYSAPFLETSESDFDEVMDRNVRAAFLINKAVARQIIKQAGPPDDGGVDTARSGAIVNVVSNEAVTANADDAIFAASQGAVVQLTKAVAMTLSPYGARANAVGLAGVKGALDEAKVKTPEQRKASIEVTPMGRRGEPKEVASAIHFLAAEEASFITGQVLFVDGGRLAVSKAALAEGF</sequence>
<dbReference type="InterPro" id="IPR002347">
    <property type="entry name" value="SDR_fam"/>
</dbReference>
<dbReference type="SUPFAM" id="SSF51735">
    <property type="entry name" value="NAD(P)-binding Rossmann-fold domains"/>
    <property type="match status" value="1"/>
</dbReference>
<evidence type="ECO:0000313" key="1">
    <source>
        <dbReference type="EMBL" id="MFC3303107.1"/>
    </source>
</evidence>
<dbReference type="PRINTS" id="PR00081">
    <property type="entry name" value="GDHRDH"/>
</dbReference>
<gene>
    <name evidence="1" type="ORF">ACFONP_10225</name>
</gene>
<dbReference type="RefSeq" id="WP_189575332.1">
    <property type="nucleotide sequence ID" value="NZ_BMXU01000002.1"/>
</dbReference>
<dbReference type="PANTHER" id="PTHR43975">
    <property type="entry name" value="ZGC:101858"/>
    <property type="match status" value="1"/>
</dbReference>
<evidence type="ECO:0000313" key="2">
    <source>
        <dbReference type="Proteomes" id="UP001595607"/>
    </source>
</evidence>
<dbReference type="EMBL" id="JBHRVA010000003">
    <property type="protein sequence ID" value="MFC3303107.1"/>
    <property type="molecule type" value="Genomic_DNA"/>
</dbReference>
<protein>
    <submittedName>
        <fullName evidence="1">SDR family NAD(P)-dependent oxidoreductase</fullName>
        <ecNumber evidence="1">1.1.1.-</ecNumber>
    </submittedName>
</protein>
<keyword evidence="2" id="KW-1185">Reference proteome</keyword>
<dbReference type="EC" id="1.1.1.-" evidence="1"/>
<comment type="caution">
    <text evidence="1">The sequence shown here is derived from an EMBL/GenBank/DDBJ whole genome shotgun (WGS) entry which is preliminary data.</text>
</comment>
<keyword evidence="1" id="KW-0560">Oxidoreductase</keyword>
<reference evidence="2" key="1">
    <citation type="journal article" date="2019" name="Int. J. Syst. Evol. Microbiol.">
        <title>The Global Catalogue of Microorganisms (GCM) 10K type strain sequencing project: providing services to taxonomists for standard genome sequencing and annotation.</title>
        <authorList>
            <consortium name="The Broad Institute Genomics Platform"/>
            <consortium name="The Broad Institute Genome Sequencing Center for Infectious Disease"/>
            <person name="Wu L."/>
            <person name="Ma J."/>
        </authorList>
    </citation>
    <scope>NUCLEOTIDE SEQUENCE [LARGE SCALE GENOMIC DNA]</scope>
    <source>
        <strain evidence="2">KCTC 22245</strain>
    </source>
</reference>
<proteinExistence type="predicted"/>
<dbReference type="InterPro" id="IPR036291">
    <property type="entry name" value="NAD(P)-bd_dom_sf"/>
</dbReference>
<dbReference type="Pfam" id="PF13561">
    <property type="entry name" value="adh_short_C2"/>
    <property type="match status" value="1"/>
</dbReference>
<dbReference type="CDD" id="cd05233">
    <property type="entry name" value="SDR_c"/>
    <property type="match status" value="1"/>
</dbReference>
<dbReference type="GO" id="GO:0016491">
    <property type="term" value="F:oxidoreductase activity"/>
    <property type="evidence" value="ECO:0007669"/>
    <property type="project" value="UniProtKB-KW"/>
</dbReference>
<accession>A0ABV7ME89</accession>
<dbReference type="Gene3D" id="3.40.50.720">
    <property type="entry name" value="NAD(P)-binding Rossmann-like Domain"/>
    <property type="match status" value="1"/>
</dbReference>